<dbReference type="SUPFAM" id="SSF53300">
    <property type="entry name" value="vWA-like"/>
    <property type="match status" value="1"/>
</dbReference>
<dbReference type="InterPro" id="IPR002035">
    <property type="entry name" value="VWF_A"/>
</dbReference>
<proteinExistence type="predicted"/>
<evidence type="ECO:0000256" key="1">
    <source>
        <dbReference type="SAM" id="MobiDB-lite"/>
    </source>
</evidence>
<protein>
    <recommendedName>
        <fullName evidence="2">VWFA domain-containing protein</fullName>
    </recommendedName>
</protein>
<gene>
    <name evidence="3" type="ORF">SAMN05444008_107230</name>
</gene>
<reference evidence="3 4" key="1">
    <citation type="submission" date="2016-11" db="EMBL/GenBank/DDBJ databases">
        <authorList>
            <person name="Jaros S."/>
            <person name="Januszkiewicz K."/>
            <person name="Wedrychowicz H."/>
        </authorList>
    </citation>
    <scope>NUCLEOTIDE SEQUENCE [LARGE SCALE GENOMIC DNA]</scope>
    <source>
        <strain evidence="3 4">DSM 26897</strain>
    </source>
</reference>
<dbReference type="CDD" id="cd00198">
    <property type="entry name" value="vWFA"/>
    <property type="match status" value="1"/>
</dbReference>
<evidence type="ECO:0000313" key="3">
    <source>
        <dbReference type="EMBL" id="SHF39586.1"/>
    </source>
</evidence>
<organism evidence="3 4">
    <name type="scientific">Cnuella takakiae</name>
    <dbReference type="NCBI Taxonomy" id="1302690"/>
    <lineage>
        <taxon>Bacteria</taxon>
        <taxon>Pseudomonadati</taxon>
        <taxon>Bacteroidota</taxon>
        <taxon>Chitinophagia</taxon>
        <taxon>Chitinophagales</taxon>
        <taxon>Chitinophagaceae</taxon>
        <taxon>Cnuella</taxon>
    </lineage>
</organism>
<keyword evidence="4" id="KW-1185">Reference proteome</keyword>
<name>A0A1M5BB19_9BACT</name>
<dbReference type="EMBL" id="FQUO01000007">
    <property type="protein sequence ID" value="SHF39586.1"/>
    <property type="molecule type" value="Genomic_DNA"/>
</dbReference>
<dbReference type="InterPro" id="IPR036465">
    <property type="entry name" value="vWFA_dom_sf"/>
</dbReference>
<dbReference type="STRING" id="1302690.BUE76_17110"/>
<dbReference type="Pfam" id="PF13519">
    <property type="entry name" value="VWA_2"/>
    <property type="match status" value="1"/>
</dbReference>
<feature type="domain" description="VWFA" evidence="2">
    <location>
        <begin position="220"/>
        <end position="318"/>
    </location>
</feature>
<sequence>MKGFRFFYSVKVFAIEQRRLTYCKLGYGIDPLNIKFRSPIKYSVMRGFHFSRFDPEDGKSKFEQLLDLFMQLLTYTNGDVSEALQWLNQLDRQYELTNQEYGMGDFIDDLKEKGYLTEDNQKGEIKITPKTEQGIRKRSLEEIFGKLKKTKSGDHQTYKPGQGDEQSPDTRPFQFGDLLEQIDFTESIRNAQINHGLEQFTMQEDDLQIRETDFKAQTSTVLMIDISHSMILYGEDRITPAKKVAMALSELITTKYPKDTLDIVVFGNDAWPVEIKDLPYLQVGPYHTNTVAGLELAMDILRRRKNPNKQIFMITDGKPTCLKIGKRYYKNSFGLDRKITSRCLNLAAQCKKLKVPITTFMIATDPYLQRFVQEFTETNNGKAFFASLDKLGAFIFRDFESGKRKTVY</sequence>
<feature type="region of interest" description="Disordered" evidence="1">
    <location>
        <begin position="150"/>
        <end position="171"/>
    </location>
</feature>
<dbReference type="AlphaFoldDB" id="A0A1M5BB19"/>
<accession>A0A1M5BB19</accession>
<evidence type="ECO:0000259" key="2">
    <source>
        <dbReference type="Pfam" id="PF13519"/>
    </source>
</evidence>
<evidence type="ECO:0000313" key="4">
    <source>
        <dbReference type="Proteomes" id="UP000184368"/>
    </source>
</evidence>
<dbReference type="Proteomes" id="UP000184368">
    <property type="component" value="Unassembled WGS sequence"/>
</dbReference>
<dbReference type="Gene3D" id="3.40.50.410">
    <property type="entry name" value="von Willebrand factor, type A domain"/>
    <property type="match status" value="1"/>
</dbReference>